<keyword evidence="3" id="KW-1185">Reference proteome</keyword>
<sequence length="445" mass="47627">MTAPRPRTAVIDEAWRTAVADTVIGTGTDPLSVMTGRDGGPLARTVKCLLDPLVLRIRANPALGRPLLEADSQGEVAVLIAEATPRIADAARWFAELKACRRAAGITGGNIQEQYFPRAFELAVAFGPPGPDARAVAAEMIDDIHRPGEGRSVDDLAAHLDRQHADLDAQLDRVWAAAPTGDQAPPAGTETAALLDALLNGSATTAERDAHWDRLAGSGLAARIGLAVFTPGSTIADLLDSCGVTIVEVVDVPTLSAQSPPTRPSLRGSGEERPLDRSIASRVSTTLRRSRDRGDLPAIGELVDDEIVRSRAPWALDGAVWQAAMLVGVVVAAQLRPLAPQSCVHAFADTMSRRLATQAHIAYTRRYLLSQPPACAGLADDLAVFWRPYMNRLWVRLHGRSVTESHVGTAEFDSVALLDLLEGIARSVSYDQRSRIRSAIERTGR</sequence>
<dbReference type="Proteomes" id="UP001059836">
    <property type="component" value="Chromosome"/>
</dbReference>
<gene>
    <name evidence="2" type="ORF">GII31_15570</name>
</gene>
<evidence type="ECO:0000256" key="1">
    <source>
        <dbReference type="SAM" id="MobiDB-lite"/>
    </source>
</evidence>
<accession>A0ABX6IJK2</accession>
<reference evidence="2" key="1">
    <citation type="journal article" date="2021" name="Nat. Microbiol.">
        <title>Cocultivation of an ultrasmall environmental parasitic bacterium with lytic ability against bacteria associated with wastewater foams.</title>
        <authorList>
            <person name="Batinovic S."/>
            <person name="Rose J.J.A."/>
            <person name="Ratcliffe J."/>
            <person name="Seviour R.J."/>
            <person name="Petrovski S."/>
        </authorList>
    </citation>
    <scope>NUCLEOTIDE SEQUENCE</scope>
    <source>
        <strain evidence="2">CON9</strain>
    </source>
</reference>
<proteinExistence type="predicted"/>
<organism evidence="2 3">
    <name type="scientific">Gordonia pseudamarae</name>
    <dbReference type="NCBI Taxonomy" id="2831662"/>
    <lineage>
        <taxon>Bacteria</taxon>
        <taxon>Bacillati</taxon>
        <taxon>Actinomycetota</taxon>
        <taxon>Actinomycetes</taxon>
        <taxon>Mycobacteriales</taxon>
        <taxon>Gordoniaceae</taxon>
        <taxon>Gordonia</taxon>
    </lineage>
</organism>
<evidence type="ECO:0000313" key="2">
    <source>
        <dbReference type="EMBL" id="QHN36078.1"/>
    </source>
</evidence>
<feature type="region of interest" description="Disordered" evidence="1">
    <location>
        <begin position="255"/>
        <end position="286"/>
    </location>
</feature>
<protein>
    <submittedName>
        <fullName evidence="2">Uncharacterized protein</fullName>
    </submittedName>
</protein>
<dbReference type="RefSeq" id="WP_213244330.1">
    <property type="nucleotide sequence ID" value="NZ_CP045806.1"/>
</dbReference>
<name>A0ABX6IJK2_9ACTN</name>
<evidence type="ECO:0000313" key="3">
    <source>
        <dbReference type="Proteomes" id="UP001059836"/>
    </source>
</evidence>
<dbReference type="EMBL" id="CP045809">
    <property type="protein sequence ID" value="QHN36078.1"/>
    <property type="molecule type" value="Genomic_DNA"/>
</dbReference>